<dbReference type="InterPro" id="IPR036047">
    <property type="entry name" value="F-box-like_dom_sf"/>
</dbReference>
<dbReference type="InterPro" id="IPR001810">
    <property type="entry name" value="F-box_dom"/>
</dbReference>
<dbReference type="GeneID" id="109718947"/>
<reference evidence="5" key="2">
    <citation type="submission" date="2025-08" db="UniProtKB">
        <authorList>
            <consortium name="RefSeq"/>
        </authorList>
    </citation>
    <scope>IDENTIFICATION</scope>
    <source>
        <tissue evidence="5">Leaf</tissue>
    </source>
</reference>
<evidence type="ECO:0000256" key="2">
    <source>
        <dbReference type="SAM" id="MobiDB-lite"/>
    </source>
</evidence>
<dbReference type="PANTHER" id="PTHR46175">
    <property type="entry name" value="BACTERIOOPSIN TRANSCRIPTIONAL ACTIVATOR"/>
    <property type="match status" value="1"/>
</dbReference>
<dbReference type="PROSITE" id="PS50181">
    <property type="entry name" value="FBOX"/>
    <property type="match status" value="1"/>
</dbReference>
<organism evidence="4 5">
    <name type="scientific">Ananas comosus</name>
    <name type="common">Pineapple</name>
    <name type="synonym">Ananas ananas</name>
    <dbReference type="NCBI Taxonomy" id="4615"/>
    <lineage>
        <taxon>Eukaryota</taxon>
        <taxon>Viridiplantae</taxon>
        <taxon>Streptophyta</taxon>
        <taxon>Embryophyta</taxon>
        <taxon>Tracheophyta</taxon>
        <taxon>Spermatophyta</taxon>
        <taxon>Magnoliopsida</taxon>
        <taxon>Liliopsida</taxon>
        <taxon>Poales</taxon>
        <taxon>Bromeliaceae</taxon>
        <taxon>Bromelioideae</taxon>
        <taxon>Ananas</taxon>
    </lineage>
</organism>
<dbReference type="Proteomes" id="UP000515123">
    <property type="component" value="Linkage group 12"/>
</dbReference>
<dbReference type="SUPFAM" id="SSF81383">
    <property type="entry name" value="F-box domain"/>
    <property type="match status" value="1"/>
</dbReference>
<dbReference type="SMART" id="SM00256">
    <property type="entry name" value="FBOX"/>
    <property type="match status" value="1"/>
</dbReference>
<dbReference type="Pfam" id="PF12937">
    <property type="entry name" value="F-box-like"/>
    <property type="match status" value="1"/>
</dbReference>
<name>A0A6P5FXG6_ANACO</name>
<dbReference type="FunFam" id="2.120.10.80:FF:000105">
    <property type="entry name" value="F-box/kelch-repeat protein At1g51550"/>
    <property type="match status" value="1"/>
</dbReference>
<feature type="domain" description="F-box" evidence="3">
    <location>
        <begin position="27"/>
        <end position="73"/>
    </location>
</feature>
<keyword evidence="4" id="KW-1185">Reference proteome</keyword>
<reference evidence="4" key="1">
    <citation type="journal article" date="2015" name="Nat. Genet.">
        <title>The pineapple genome and the evolution of CAM photosynthesis.</title>
        <authorList>
            <person name="Ming R."/>
            <person name="VanBuren R."/>
            <person name="Wai C.M."/>
            <person name="Tang H."/>
            <person name="Schatz M.C."/>
            <person name="Bowers J.E."/>
            <person name="Lyons E."/>
            <person name="Wang M.L."/>
            <person name="Chen J."/>
            <person name="Biggers E."/>
            <person name="Zhang J."/>
            <person name="Huang L."/>
            <person name="Zhang L."/>
            <person name="Miao W."/>
            <person name="Zhang J."/>
            <person name="Ye Z."/>
            <person name="Miao C."/>
            <person name="Lin Z."/>
            <person name="Wang H."/>
            <person name="Zhou H."/>
            <person name="Yim W.C."/>
            <person name="Priest H.D."/>
            <person name="Zheng C."/>
            <person name="Woodhouse M."/>
            <person name="Edger P.P."/>
            <person name="Guyot R."/>
            <person name="Guo H.B."/>
            <person name="Guo H."/>
            <person name="Zheng G."/>
            <person name="Singh R."/>
            <person name="Sharma A."/>
            <person name="Min X."/>
            <person name="Zheng Y."/>
            <person name="Lee H."/>
            <person name="Gurtowski J."/>
            <person name="Sedlazeck F.J."/>
            <person name="Harkess A."/>
            <person name="McKain M.R."/>
            <person name="Liao Z."/>
            <person name="Fang J."/>
            <person name="Liu J."/>
            <person name="Zhang X."/>
            <person name="Zhang Q."/>
            <person name="Hu W."/>
            <person name="Qin Y."/>
            <person name="Wang K."/>
            <person name="Chen L.Y."/>
            <person name="Shirley N."/>
            <person name="Lin Y.R."/>
            <person name="Liu L.Y."/>
            <person name="Hernandez A.G."/>
            <person name="Wright C.L."/>
            <person name="Bulone V."/>
            <person name="Tuskan G.A."/>
            <person name="Heath K."/>
            <person name="Zee F."/>
            <person name="Moore P.H."/>
            <person name="Sunkar R."/>
            <person name="Leebens-Mack J.H."/>
            <person name="Mockler T."/>
            <person name="Bennetzen J.L."/>
            <person name="Freeling M."/>
            <person name="Sankoff D."/>
            <person name="Paterson A.H."/>
            <person name="Zhu X."/>
            <person name="Yang X."/>
            <person name="Smith J.A."/>
            <person name="Cushman J.C."/>
            <person name="Paull R.E."/>
            <person name="Yu Q."/>
        </authorList>
    </citation>
    <scope>NUCLEOTIDE SEQUENCE [LARGE SCALE GENOMIC DNA]</scope>
    <source>
        <strain evidence="4">cv. F153</strain>
    </source>
</reference>
<keyword evidence="1" id="KW-0880">Kelch repeat</keyword>
<dbReference type="Pfam" id="PF24681">
    <property type="entry name" value="Kelch_KLHDC2_KLHL20_DRC7"/>
    <property type="match status" value="1"/>
</dbReference>
<dbReference type="Gene3D" id="2.120.10.80">
    <property type="entry name" value="Kelch-type beta propeller"/>
    <property type="match status" value="2"/>
</dbReference>
<dbReference type="OrthoDB" id="10251809at2759"/>
<dbReference type="PANTHER" id="PTHR46175:SF4">
    <property type="entry name" value="BACTERIOOPSIN TRANSCRIPTIONAL ACTIVATOR"/>
    <property type="match status" value="1"/>
</dbReference>
<dbReference type="InterPro" id="IPR015915">
    <property type="entry name" value="Kelch-typ_b-propeller"/>
</dbReference>
<sequence>MAFAPHHSYPKTSSSSSSSTSPSQTLTLTLTHLPDDPLLSILRLLPAPSLLALSATCRRLRRLAAADALWEHLFRRDWGDAAADALLPSSSSSSSSSSGDGGGKRRGVAWRRLYQQVSQLGSLSCRRLSLSGGGGASPRPRASLSLNFVAGWLVLFGGGCEGGRHLDDTWVAYIGNGFDRVLSWQKLNSGIPTGRFGHTCALVGNCLVLFGGINDSGLRLNDTWIGEIDLRRPLEINISWRLLDVGSVLPPPRGAHAACSIGDRTMAIHGGIALDGRRLSDTWLLDLSEGLTSGNWHQLLNPCPSPPPRSGHTLTSIDETLMVLFGGRGSGYEVLNDLWLFDASKGYPEWKEIYMLDEMPPLPRVGHSATLILGSKILIYGGEDSQRHRKDDFWVLEAANLLKLRPDSMKTRKKMWKKLSVEGQSPNCRSFHGACADRSGRYVYVFGGMVDGVVHPAEAYGLRFDGDLYQVELMLQL</sequence>
<evidence type="ECO:0000259" key="3">
    <source>
        <dbReference type="PROSITE" id="PS50181"/>
    </source>
</evidence>
<dbReference type="AlphaFoldDB" id="A0A6P5FXG6"/>
<protein>
    <submittedName>
        <fullName evidence="5">F-box/kelch-repeat protein At1g51550</fullName>
    </submittedName>
</protein>
<accession>A0A6P5FXG6</accession>
<proteinExistence type="predicted"/>
<dbReference type="Gene3D" id="1.20.1280.50">
    <property type="match status" value="1"/>
</dbReference>
<evidence type="ECO:0000313" key="5">
    <source>
        <dbReference type="RefSeq" id="XP_020101036.1"/>
    </source>
</evidence>
<dbReference type="SUPFAM" id="SSF117281">
    <property type="entry name" value="Kelch motif"/>
    <property type="match status" value="1"/>
</dbReference>
<evidence type="ECO:0000313" key="4">
    <source>
        <dbReference type="Proteomes" id="UP000515123"/>
    </source>
</evidence>
<dbReference type="RefSeq" id="XP_020101036.1">
    <property type="nucleotide sequence ID" value="XM_020245447.1"/>
</dbReference>
<feature type="compositionally biased region" description="Low complexity" evidence="2">
    <location>
        <begin position="12"/>
        <end position="24"/>
    </location>
</feature>
<feature type="region of interest" description="Disordered" evidence="2">
    <location>
        <begin position="1"/>
        <end position="24"/>
    </location>
</feature>
<dbReference type="Gramene" id="Aco007494.1.mrna1">
    <property type="protein sequence ID" value="Aco007494.1.mrna1"/>
    <property type="gene ID" value="Aco007494.1.path1"/>
</dbReference>
<evidence type="ECO:0000256" key="1">
    <source>
        <dbReference type="ARBA" id="ARBA00022441"/>
    </source>
</evidence>
<gene>
    <name evidence="5" type="primary">LOC109718947</name>
</gene>